<dbReference type="Pfam" id="PF02033">
    <property type="entry name" value="RBFA"/>
    <property type="match status" value="1"/>
</dbReference>
<comment type="similarity">
    <text evidence="2">Belongs to the RbfA family.</text>
</comment>
<dbReference type="InterPro" id="IPR000238">
    <property type="entry name" value="RbfA"/>
</dbReference>
<keyword evidence="1 2" id="KW-0690">Ribosome biogenesis</keyword>
<comment type="subunit">
    <text evidence="2">Monomer. Binds 30S ribosomal subunits, but not 50S ribosomal subunits or 70S ribosomes.</text>
</comment>
<dbReference type="InterPro" id="IPR015946">
    <property type="entry name" value="KH_dom-like_a/b"/>
</dbReference>
<gene>
    <name evidence="2" type="primary">rbfA</name>
    <name evidence="3" type="ORF">ACFOW1_08570</name>
</gene>
<dbReference type="PANTHER" id="PTHR33515">
    <property type="entry name" value="RIBOSOME-BINDING FACTOR A, CHLOROPLASTIC-RELATED"/>
    <property type="match status" value="1"/>
</dbReference>
<comment type="caution">
    <text evidence="3">The sequence shown here is derived from an EMBL/GenBank/DDBJ whole genome shotgun (WGS) entry which is preliminary data.</text>
</comment>
<dbReference type="EMBL" id="JBHSDC010000012">
    <property type="protein sequence ID" value="MFC4231943.1"/>
    <property type="molecule type" value="Genomic_DNA"/>
</dbReference>
<evidence type="ECO:0000313" key="3">
    <source>
        <dbReference type="EMBL" id="MFC4231943.1"/>
    </source>
</evidence>
<accession>A0ABV8PV16</accession>
<dbReference type="RefSeq" id="WP_379013596.1">
    <property type="nucleotide sequence ID" value="NZ_JBHSDC010000012.1"/>
</dbReference>
<dbReference type="Proteomes" id="UP001595906">
    <property type="component" value="Unassembled WGS sequence"/>
</dbReference>
<evidence type="ECO:0000256" key="2">
    <source>
        <dbReference type="HAMAP-Rule" id="MF_00003"/>
    </source>
</evidence>
<dbReference type="InterPro" id="IPR023799">
    <property type="entry name" value="RbfA_dom_sf"/>
</dbReference>
<dbReference type="PANTHER" id="PTHR33515:SF1">
    <property type="entry name" value="RIBOSOME-BINDING FACTOR A, CHLOROPLASTIC-RELATED"/>
    <property type="match status" value="1"/>
</dbReference>
<evidence type="ECO:0000256" key="1">
    <source>
        <dbReference type="ARBA" id="ARBA00022517"/>
    </source>
</evidence>
<sequence>MRGKVTNFAANKTVKEMKEGKRQKQVASVFQAELNDIFMKLGLNMFEGGMVSIADVKVTPDLLEARIYLSLFQVENPTLAMKHVEDRAWEIKKLLGEKIKSQVRRMPVIHYFLDDTLEHVFKMEALFKKIEEEKKAREENSQ</sequence>
<comment type="function">
    <text evidence="2">One of several proteins that assist in the late maturation steps of the functional core of the 30S ribosomal subunit. Associates with free 30S ribosomal subunits (but not with 30S subunits that are part of 70S ribosomes or polysomes). Required for efficient processing of 16S rRNA. May interact with the 5'-terminal helix region of 16S rRNA.</text>
</comment>
<organism evidence="3 4">
    <name type="scientific">Parasediminibacterium paludis</name>
    <dbReference type="NCBI Taxonomy" id="908966"/>
    <lineage>
        <taxon>Bacteria</taxon>
        <taxon>Pseudomonadati</taxon>
        <taxon>Bacteroidota</taxon>
        <taxon>Chitinophagia</taxon>
        <taxon>Chitinophagales</taxon>
        <taxon>Chitinophagaceae</taxon>
        <taxon>Parasediminibacterium</taxon>
    </lineage>
</organism>
<keyword evidence="2" id="KW-0963">Cytoplasm</keyword>
<dbReference type="HAMAP" id="MF_00003">
    <property type="entry name" value="RbfA"/>
    <property type="match status" value="1"/>
</dbReference>
<dbReference type="SUPFAM" id="SSF89919">
    <property type="entry name" value="Ribosome-binding factor A, RbfA"/>
    <property type="match status" value="1"/>
</dbReference>
<name>A0ABV8PV16_9BACT</name>
<proteinExistence type="inferred from homology"/>
<reference evidence="4" key="1">
    <citation type="journal article" date="2019" name="Int. J. Syst. Evol. Microbiol.">
        <title>The Global Catalogue of Microorganisms (GCM) 10K type strain sequencing project: providing services to taxonomists for standard genome sequencing and annotation.</title>
        <authorList>
            <consortium name="The Broad Institute Genomics Platform"/>
            <consortium name="The Broad Institute Genome Sequencing Center for Infectious Disease"/>
            <person name="Wu L."/>
            <person name="Ma J."/>
        </authorList>
    </citation>
    <scope>NUCLEOTIDE SEQUENCE [LARGE SCALE GENOMIC DNA]</scope>
    <source>
        <strain evidence="4">CECT 8010</strain>
    </source>
</reference>
<protein>
    <recommendedName>
        <fullName evidence="2">Ribosome-binding factor A</fullName>
    </recommendedName>
</protein>
<comment type="subcellular location">
    <subcellularLocation>
        <location evidence="2">Cytoplasm</location>
    </subcellularLocation>
</comment>
<evidence type="ECO:0000313" key="4">
    <source>
        <dbReference type="Proteomes" id="UP001595906"/>
    </source>
</evidence>
<keyword evidence="4" id="KW-1185">Reference proteome</keyword>
<dbReference type="Gene3D" id="3.30.300.20">
    <property type="match status" value="1"/>
</dbReference>